<reference evidence="3" key="1">
    <citation type="submission" date="2021-01" db="EMBL/GenBank/DDBJ databases">
        <authorList>
            <person name="Corre E."/>
            <person name="Pelletier E."/>
            <person name="Niang G."/>
            <person name="Scheremetjew M."/>
            <person name="Finn R."/>
            <person name="Kale V."/>
            <person name="Holt S."/>
            <person name="Cochrane G."/>
            <person name="Meng A."/>
            <person name="Brown T."/>
            <person name="Cohen L."/>
        </authorList>
    </citation>
    <scope>NUCLEOTIDE SEQUENCE</scope>
    <source>
        <strain evidence="3">RCC3387</strain>
    </source>
</reference>
<gene>
    <name evidence="3" type="ORF">BRAN1462_LOCUS22972</name>
</gene>
<keyword evidence="2" id="KW-0560">Oxidoreductase</keyword>
<evidence type="ECO:0000256" key="1">
    <source>
        <dbReference type="ARBA" id="ARBA00006484"/>
    </source>
</evidence>
<dbReference type="PANTHER" id="PTHR24320:SF148">
    <property type="entry name" value="NAD(P)-BINDING ROSSMANN-FOLD SUPERFAMILY PROTEIN"/>
    <property type="match status" value="1"/>
</dbReference>
<comment type="similarity">
    <text evidence="1">Belongs to the short-chain dehydrogenases/reductases (SDR) family.</text>
</comment>
<evidence type="ECO:0000313" key="3">
    <source>
        <dbReference type="EMBL" id="CAD9560130.1"/>
    </source>
</evidence>
<dbReference type="GO" id="GO:0016491">
    <property type="term" value="F:oxidoreductase activity"/>
    <property type="evidence" value="ECO:0007669"/>
    <property type="project" value="UniProtKB-KW"/>
</dbReference>
<dbReference type="InterPro" id="IPR002347">
    <property type="entry name" value="SDR_fam"/>
</dbReference>
<dbReference type="EMBL" id="HBGW01036318">
    <property type="protein sequence ID" value="CAD9560130.1"/>
    <property type="molecule type" value="Transcribed_RNA"/>
</dbReference>
<accession>A0A6V0DRK2</accession>
<proteinExistence type="inferred from homology"/>
<dbReference type="SUPFAM" id="SSF51735">
    <property type="entry name" value="NAD(P)-binding Rossmann-fold domains"/>
    <property type="match status" value="1"/>
</dbReference>
<dbReference type="Gene3D" id="3.40.50.720">
    <property type="entry name" value="NAD(P)-binding Rossmann-like Domain"/>
    <property type="match status" value="1"/>
</dbReference>
<name>A0A6V0DRK2_9DINO</name>
<dbReference type="PANTHER" id="PTHR24320">
    <property type="entry name" value="RETINOL DEHYDROGENASE"/>
    <property type="match status" value="1"/>
</dbReference>
<dbReference type="Pfam" id="PF00106">
    <property type="entry name" value="adh_short"/>
    <property type="match status" value="1"/>
</dbReference>
<protein>
    <recommendedName>
        <fullName evidence="4">Protochlorophyllide reductase</fullName>
    </recommendedName>
</protein>
<evidence type="ECO:0000256" key="2">
    <source>
        <dbReference type="ARBA" id="ARBA00023002"/>
    </source>
</evidence>
<dbReference type="AlphaFoldDB" id="A0A6V0DRK2"/>
<organism evidence="3">
    <name type="scientific">Zooxanthella nutricula</name>
    <dbReference type="NCBI Taxonomy" id="1333877"/>
    <lineage>
        <taxon>Eukaryota</taxon>
        <taxon>Sar</taxon>
        <taxon>Alveolata</taxon>
        <taxon>Dinophyceae</taxon>
        <taxon>Peridiniales</taxon>
        <taxon>Peridiniales incertae sedis</taxon>
        <taxon>Zooxanthella</taxon>
    </lineage>
</organism>
<evidence type="ECO:0008006" key="4">
    <source>
        <dbReference type="Google" id="ProtNLM"/>
    </source>
</evidence>
<dbReference type="InterPro" id="IPR036291">
    <property type="entry name" value="NAD(P)-bd_dom_sf"/>
</dbReference>
<dbReference type="PRINTS" id="PR00081">
    <property type="entry name" value="GDHRDH"/>
</dbReference>
<sequence length="400" mass="43425">MAQPDRSGGGDIPGGGRYFALVTAPASAVTRFLGACRGEVVAWSYFLKMLWDFGRIAYVRTRMNLRSFITGFAGVSGHEALTAYRCNTCEEVVERTCGKGNYTALLGKVAIITGASNGLGLENARCMMKYGCHVVWAVRSPDKAAAALQRLEEREGKLQGKATILKVELSDLRTIKPFVKDFLALGLPLHYLICNAGIMAPTEWLPSPQGFELMFATNNLSHFLMTELLMPKMKETGKTSEVRIVVLSSVAGACCLNINPEKLPCPKEEYHEFAEYGVTKALDCLHAQHLQRHHGSDNIVACAVHPGIIGTGLGQGNIGLTSLLYGGMFTAIFRKSVAKGAATTLHCALSPEVSAQVKSGASFFYNCAPQAPPNIMAPGKNKGLDDRLYERQLELVRPYM</sequence>